<dbReference type="AlphaFoldDB" id="A0A4C1UDZ6"/>
<keyword evidence="2" id="KW-1185">Reference proteome</keyword>
<sequence length="114" mass="12627">MTVVTDADGNVMDRRHNVLLEGRNECVLRLNLSGDLLSIDLFAENLIAVGHYRGRGSCASTRKLLEFQIADVDGDGRLARPIRRAIVVCPNDNWFSSVPCARASVRPDFLYGSH</sequence>
<comment type="caution">
    <text evidence="1">The sequence shown here is derived from an EMBL/GenBank/DDBJ whole genome shotgun (WGS) entry which is preliminary data.</text>
</comment>
<proteinExistence type="predicted"/>
<evidence type="ECO:0000313" key="2">
    <source>
        <dbReference type="Proteomes" id="UP000299102"/>
    </source>
</evidence>
<organism evidence="1 2">
    <name type="scientific">Eumeta variegata</name>
    <name type="common">Bagworm moth</name>
    <name type="synonym">Eumeta japonica</name>
    <dbReference type="NCBI Taxonomy" id="151549"/>
    <lineage>
        <taxon>Eukaryota</taxon>
        <taxon>Metazoa</taxon>
        <taxon>Ecdysozoa</taxon>
        <taxon>Arthropoda</taxon>
        <taxon>Hexapoda</taxon>
        <taxon>Insecta</taxon>
        <taxon>Pterygota</taxon>
        <taxon>Neoptera</taxon>
        <taxon>Endopterygota</taxon>
        <taxon>Lepidoptera</taxon>
        <taxon>Glossata</taxon>
        <taxon>Ditrysia</taxon>
        <taxon>Tineoidea</taxon>
        <taxon>Psychidae</taxon>
        <taxon>Oiketicinae</taxon>
        <taxon>Eumeta</taxon>
    </lineage>
</organism>
<dbReference type="Proteomes" id="UP000299102">
    <property type="component" value="Unassembled WGS sequence"/>
</dbReference>
<protein>
    <submittedName>
        <fullName evidence="1">Uncharacterized protein</fullName>
    </submittedName>
</protein>
<gene>
    <name evidence="1" type="ORF">EVAR_10378_1</name>
</gene>
<name>A0A4C1UDZ6_EUMVA</name>
<evidence type="ECO:0000313" key="1">
    <source>
        <dbReference type="EMBL" id="GBP24154.1"/>
    </source>
</evidence>
<reference evidence="1 2" key="1">
    <citation type="journal article" date="2019" name="Commun. Biol.">
        <title>The bagworm genome reveals a unique fibroin gene that provides high tensile strength.</title>
        <authorList>
            <person name="Kono N."/>
            <person name="Nakamura H."/>
            <person name="Ohtoshi R."/>
            <person name="Tomita M."/>
            <person name="Numata K."/>
            <person name="Arakawa K."/>
        </authorList>
    </citation>
    <scope>NUCLEOTIDE SEQUENCE [LARGE SCALE GENOMIC DNA]</scope>
</reference>
<accession>A0A4C1UDZ6</accession>
<dbReference type="EMBL" id="BGZK01000158">
    <property type="protein sequence ID" value="GBP24154.1"/>
    <property type="molecule type" value="Genomic_DNA"/>
</dbReference>